<evidence type="ECO:0000313" key="3">
    <source>
        <dbReference type="Proteomes" id="UP000192042"/>
    </source>
</evidence>
<accession>A0A1W1I4N8</accession>
<dbReference type="EMBL" id="LT828648">
    <property type="protein sequence ID" value="SLM47987.1"/>
    <property type="molecule type" value="Genomic_DNA"/>
</dbReference>
<evidence type="ECO:0000313" key="2">
    <source>
        <dbReference type="EMBL" id="SLM47987.1"/>
    </source>
</evidence>
<feature type="region of interest" description="Disordered" evidence="1">
    <location>
        <begin position="25"/>
        <end position="66"/>
    </location>
</feature>
<gene>
    <name evidence="2" type="ORF">NSJP_1815</name>
</gene>
<dbReference type="RefSeq" id="WP_080886444.1">
    <property type="nucleotide sequence ID" value="NZ_LT828648.1"/>
</dbReference>
<dbReference type="KEGG" id="nja:NSJP_1815"/>
<organism evidence="2 3">
    <name type="scientific">Nitrospira japonica</name>
    <dbReference type="NCBI Taxonomy" id="1325564"/>
    <lineage>
        <taxon>Bacteria</taxon>
        <taxon>Pseudomonadati</taxon>
        <taxon>Nitrospirota</taxon>
        <taxon>Nitrospiria</taxon>
        <taxon>Nitrospirales</taxon>
        <taxon>Nitrospiraceae</taxon>
        <taxon>Nitrospira</taxon>
    </lineage>
</organism>
<proteinExistence type="predicted"/>
<sequence length="121" mass="13200">MLDAIVVAAALYVCPGDVYTDTPRAGCQPLQESNREGFSTIPESPEFNSKGSAPGENVKPMRDTQSRIPAASAEECAMYEEWVKLSTKSSSLGARDLSPSEFERWTNLKQVFGNSPPPNCR</sequence>
<dbReference type="Proteomes" id="UP000192042">
    <property type="component" value="Chromosome I"/>
</dbReference>
<keyword evidence="3" id="KW-1185">Reference proteome</keyword>
<reference evidence="2 3" key="1">
    <citation type="submission" date="2017-03" db="EMBL/GenBank/DDBJ databases">
        <authorList>
            <person name="Afonso C.L."/>
            <person name="Miller P.J."/>
            <person name="Scott M.A."/>
            <person name="Spackman E."/>
            <person name="Goraichik I."/>
            <person name="Dimitrov K.M."/>
            <person name="Suarez D.L."/>
            <person name="Swayne D.E."/>
        </authorList>
    </citation>
    <scope>NUCLEOTIDE SEQUENCE [LARGE SCALE GENOMIC DNA]</scope>
    <source>
        <strain evidence="2">Genome sequencing of Nitrospira japonica strain NJ11</strain>
    </source>
</reference>
<name>A0A1W1I4N8_9BACT</name>
<evidence type="ECO:0000256" key="1">
    <source>
        <dbReference type="SAM" id="MobiDB-lite"/>
    </source>
</evidence>
<protein>
    <submittedName>
        <fullName evidence="2">Uncharacterized protein</fullName>
    </submittedName>
</protein>
<dbReference type="AlphaFoldDB" id="A0A1W1I4N8"/>